<dbReference type="InterPro" id="IPR008565">
    <property type="entry name" value="TtsA-like_GH18_dom"/>
</dbReference>
<dbReference type="Gene3D" id="1.20.141.10">
    <property type="entry name" value="Chitosanase, subunit A, domain 1"/>
    <property type="match status" value="1"/>
</dbReference>
<name>A0A9E4N336_9GAMM</name>
<dbReference type="Pfam" id="PF05838">
    <property type="entry name" value="Glyco_hydro_108"/>
    <property type="match status" value="1"/>
</dbReference>
<evidence type="ECO:0008006" key="5">
    <source>
        <dbReference type="Google" id="ProtNLM"/>
    </source>
</evidence>
<dbReference type="AlphaFoldDB" id="A0A9E4N336"/>
<sequence>MFGKLFKKKPKRNGFDQFIEMVLQNEGYYVSQNTVFDLGDGAGMTHKSGITESVYAKYLGKNSVTKAEMKAMTMEDIRQIYKHRYWDSVGADALPDGLALCVADMGVNAGPSRARRLLQRAVGAKEDGVIGPKTMAAIESQKNTLIDDYSNVRIAYYKRLKQFPKFGKGWLHRVETVRDLAKKVKA</sequence>
<dbReference type="InterPro" id="IPR023346">
    <property type="entry name" value="Lysozyme-like_dom_sf"/>
</dbReference>
<protein>
    <recommendedName>
        <fullName evidence="5">Secretion activator protein</fullName>
    </recommendedName>
</protein>
<dbReference type="EMBL" id="JAEPCM010000016">
    <property type="protein sequence ID" value="MCG7944799.1"/>
    <property type="molecule type" value="Genomic_DNA"/>
</dbReference>
<feature type="domain" description="TtsA-like Glycoside hydrolase family 108" evidence="1">
    <location>
        <begin position="20"/>
        <end position="110"/>
    </location>
</feature>
<organism evidence="3 4">
    <name type="scientific">Candidatus Thiodiazotropha taylori</name>
    <dbReference type="NCBI Taxonomy" id="2792791"/>
    <lineage>
        <taxon>Bacteria</taxon>
        <taxon>Pseudomonadati</taxon>
        <taxon>Pseudomonadota</taxon>
        <taxon>Gammaproteobacteria</taxon>
        <taxon>Chromatiales</taxon>
        <taxon>Sedimenticolaceae</taxon>
        <taxon>Candidatus Thiodiazotropha</taxon>
    </lineage>
</organism>
<reference evidence="3" key="1">
    <citation type="journal article" date="2021" name="Proc. Natl. Acad. Sci. U.S.A.">
        <title>Global biogeography of chemosynthetic symbionts reveals both localized and globally distributed symbiont groups. .</title>
        <authorList>
            <person name="Osvatic J.T."/>
            <person name="Wilkins L.G.E."/>
            <person name="Leibrecht L."/>
            <person name="Leray M."/>
            <person name="Zauner S."/>
            <person name="Polzin J."/>
            <person name="Camacho Y."/>
            <person name="Gros O."/>
            <person name="van Gils J.A."/>
            <person name="Eisen J.A."/>
            <person name="Petersen J.M."/>
            <person name="Yuen B."/>
        </authorList>
    </citation>
    <scope>NUCLEOTIDE SEQUENCE</scope>
    <source>
        <strain evidence="3">MAGclacostrist064TRANS</strain>
    </source>
</reference>
<feature type="domain" description="Peptidoglycan binding" evidence="2">
    <location>
        <begin position="114"/>
        <end position="174"/>
    </location>
</feature>
<comment type="caution">
    <text evidence="3">The sequence shown here is derived from an EMBL/GenBank/DDBJ whole genome shotgun (WGS) entry which is preliminary data.</text>
</comment>
<dbReference type="Proteomes" id="UP000886667">
    <property type="component" value="Unassembled WGS sequence"/>
</dbReference>
<evidence type="ECO:0000313" key="4">
    <source>
        <dbReference type="Proteomes" id="UP000886667"/>
    </source>
</evidence>
<dbReference type="SUPFAM" id="SSF53955">
    <property type="entry name" value="Lysozyme-like"/>
    <property type="match status" value="1"/>
</dbReference>
<gene>
    <name evidence="3" type="ORF">JAZ07_00475</name>
</gene>
<dbReference type="InterPro" id="IPR018537">
    <property type="entry name" value="Peptidoglycan-bd_3"/>
</dbReference>
<proteinExistence type="predicted"/>
<accession>A0A9E4N336</accession>
<evidence type="ECO:0000259" key="1">
    <source>
        <dbReference type="Pfam" id="PF05838"/>
    </source>
</evidence>
<evidence type="ECO:0000313" key="3">
    <source>
        <dbReference type="EMBL" id="MCG7944799.1"/>
    </source>
</evidence>
<dbReference type="CDD" id="cd13926">
    <property type="entry name" value="N-acetylmuramidase_GH108"/>
    <property type="match status" value="1"/>
</dbReference>
<evidence type="ECO:0000259" key="2">
    <source>
        <dbReference type="Pfam" id="PF09374"/>
    </source>
</evidence>
<dbReference type="Pfam" id="PF09374">
    <property type="entry name" value="PG_binding_3"/>
    <property type="match status" value="1"/>
</dbReference>